<evidence type="ECO:0000256" key="12">
    <source>
        <dbReference type="SAM" id="MobiDB-lite"/>
    </source>
</evidence>
<dbReference type="GO" id="GO:0005524">
    <property type="term" value="F:ATP binding"/>
    <property type="evidence" value="ECO:0007669"/>
    <property type="project" value="UniProtKB-KW"/>
</dbReference>
<feature type="domain" description="P5A-ATPase transmembrane helical hairpin" evidence="15">
    <location>
        <begin position="21"/>
        <end position="84"/>
    </location>
</feature>
<protein>
    <recommendedName>
        <fullName evidence="19">Manganese-transporting ATPase PDR2</fullName>
    </recommendedName>
</protein>
<evidence type="ECO:0000256" key="6">
    <source>
        <dbReference type="ARBA" id="ARBA00022824"/>
    </source>
</evidence>
<dbReference type="InterPro" id="IPR008250">
    <property type="entry name" value="ATPase_P-typ_transduc_dom_A_sf"/>
</dbReference>
<keyword evidence="6" id="KW-0256">Endoplasmic reticulum</keyword>
<dbReference type="InterPro" id="IPR006544">
    <property type="entry name" value="P-type_TPase_V"/>
</dbReference>
<dbReference type="InterPro" id="IPR023299">
    <property type="entry name" value="ATPase_P-typ_cyto_dom_N"/>
</dbReference>
<feature type="transmembrane region" description="Helical" evidence="13">
    <location>
        <begin position="428"/>
        <end position="446"/>
    </location>
</feature>
<comment type="similarity">
    <text evidence="2">Belongs to the cation transport ATPase (P-type) (TC 3.A.3) family. Type V subfamily.</text>
</comment>
<evidence type="ECO:0000256" key="9">
    <source>
        <dbReference type="ARBA" id="ARBA00022967"/>
    </source>
</evidence>
<organism evidence="17 18">
    <name type="scientific">Salix dunnii</name>
    <dbReference type="NCBI Taxonomy" id="1413687"/>
    <lineage>
        <taxon>Eukaryota</taxon>
        <taxon>Viridiplantae</taxon>
        <taxon>Streptophyta</taxon>
        <taxon>Embryophyta</taxon>
        <taxon>Tracheophyta</taxon>
        <taxon>Spermatophyta</taxon>
        <taxon>Magnoliopsida</taxon>
        <taxon>eudicotyledons</taxon>
        <taxon>Gunneridae</taxon>
        <taxon>Pentapetalae</taxon>
        <taxon>rosids</taxon>
        <taxon>fabids</taxon>
        <taxon>Malpighiales</taxon>
        <taxon>Salicaceae</taxon>
        <taxon>Saliceae</taxon>
        <taxon>Salix</taxon>
    </lineage>
</organism>
<evidence type="ECO:0000256" key="2">
    <source>
        <dbReference type="ARBA" id="ARBA00006000"/>
    </source>
</evidence>
<dbReference type="InterPro" id="IPR047820">
    <property type="entry name" value="P5A-type_ATPase"/>
</dbReference>
<dbReference type="Pfam" id="PF00122">
    <property type="entry name" value="E1-E2_ATPase"/>
    <property type="match status" value="1"/>
</dbReference>
<dbReference type="Pfam" id="PF25874">
    <property type="entry name" value="WHD_plant_repro"/>
    <property type="match status" value="1"/>
</dbReference>
<dbReference type="InterPro" id="IPR018303">
    <property type="entry name" value="ATPase_P-typ_P_site"/>
</dbReference>
<dbReference type="GO" id="GO:0019829">
    <property type="term" value="F:ATPase-coupled monoatomic cation transmembrane transporter activity"/>
    <property type="evidence" value="ECO:0007669"/>
    <property type="project" value="TreeGrafter"/>
</dbReference>
<evidence type="ECO:0000256" key="11">
    <source>
        <dbReference type="ARBA" id="ARBA00023136"/>
    </source>
</evidence>
<name>A0A835J506_9ROSI</name>
<evidence type="ECO:0000256" key="7">
    <source>
        <dbReference type="ARBA" id="ARBA00022840"/>
    </source>
</evidence>
<feature type="compositionally biased region" description="Polar residues" evidence="12">
    <location>
        <begin position="906"/>
        <end position="936"/>
    </location>
</feature>
<dbReference type="EMBL" id="JADGMS010000019">
    <property type="protein sequence ID" value="KAF9660970.1"/>
    <property type="molecule type" value="Genomic_DNA"/>
</dbReference>
<dbReference type="GO" id="GO:0005789">
    <property type="term" value="C:endoplasmic reticulum membrane"/>
    <property type="evidence" value="ECO:0007669"/>
    <property type="project" value="UniProtKB-SubCell"/>
</dbReference>
<dbReference type="SUPFAM" id="SSF81660">
    <property type="entry name" value="Metal cation-transporting ATPase, ATP-binding domain N"/>
    <property type="match status" value="1"/>
</dbReference>
<dbReference type="NCBIfam" id="TIGR01494">
    <property type="entry name" value="ATPase_P-type"/>
    <property type="match status" value="1"/>
</dbReference>
<evidence type="ECO:0000256" key="8">
    <source>
        <dbReference type="ARBA" id="ARBA00022842"/>
    </source>
</evidence>
<dbReference type="InterPro" id="IPR001757">
    <property type="entry name" value="P_typ_ATPase"/>
</dbReference>
<evidence type="ECO:0000256" key="13">
    <source>
        <dbReference type="SAM" id="Phobius"/>
    </source>
</evidence>
<dbReference type="Gene3D" id="2.70.150.10">
    <property type="entry name" value="Calcium-transporting ATPase, cytoplasmic transduction domain A"/>
    <property type="match status" value="1"/>
</dbReference>
<dbReference type="InterPro" id="IPR023298">
    <property type="entry name" value="ATPase_P-typ_TM_dom_sf"/>
</dbReference>
<keyword evidence="9" id="KW-1278">Translocase</keyword>
<dbReference type="CDD" id="cd07543">
    <property type="entry name" value="P-type_ATPase_cation"/>
    <property type="match status" value="1"/>
</dbReference>
<dbReference type="PRINTS" id="PR00119">
    <property type="entry name" value="CATATPASE"/>
</dbReference>
<evidence type="ECO:0000259" key="15">
    <source>
        <dbReference type="Pfam" id="PF23143"/>
    </source>
</evidence>
<dbReference type="Proteomes" id="UP000657918">
    <property type="component" value="Unassembled WGS sequence"/>
</dbReference>
<evidence type="ECO:0000256" key="3">
    <source>
        <dbReference type="ARBA" id="ARBA00022692"/>
    </source>
</evidence>
<keyword evidence="3 13" id="KW-0812">Transmembrane</keyword>
<feature type="domain" description="PTC1-like winged helix-turn-helix" evidence="16">
    <location>
        <begin position="1457"/>
        <end position="1539"/>
    </location>
</feature>
<dbReference type="PROSITE" id="PS00154">
    <property type="entry name" value="ATPASE_E1_E2"/>
    <property type="match status" value="1"/>
</dbReference>
<evidence type="ECO:0000313" key="17">
    <source>
        <dbReference type="EMBL" id="KAF9660970.1"/>
    </source>
</evidence>
<dbReference type="FunFam" id="2.70.150.10:FF:000027">
    <property type="entry name" value="Cation-transporting ATPase"/>
    <property type="match status" value="1"/>
</dbReference>
<dbReference type="SUPFAM" id="SSF56784">
    <property type="entry name" value="HAD-like"/>
    <property type="match status" value="1"/>
</dbReference>
<dbReference type="InterPro" id="IPR059000">
    <property type="entry name" value="ATPase_P-type_domA"/>
</dbReference>
<comment type="caution">
    <text evidence="17">The sequence shown here is derived from an EMBL/GenBank/DDBJ whole genome shotgun (WGS) entry which is preliminary data.</text>
</comment>
<dbReference type="PANTHER" id="PTHR45630:SF7">
    <property type="entry name" value="ENDOPLASMIC RETICULUM TRANSMEMBRANE HELIX TRANSLOCASE"/>
    <property type="match status" value="1"/>
</dbReference>
<dbReference type="NCBIfam" id="TIGR01657">
    <property type="entry name" value="P-ATPase-V"/>
    <property type="match status" value="1"/>
</dbReference>
<evidence type="ECO:0000256" key="1">
    <source>
        <dbReference type="ARBA" id="ARBA00004477"/>
    </source>
</evidence>
<feature type="transmembrane region" description="Helical" evidence="13">
    <location>
        <begin position="1146"/>
        <end position="1166"/>
    </location>
</feature>
<keyword evidence="11 13" id="KW-0472">Membrane</keyword>
<keyword evidence="8" id="KW-0460">Magnesium</keyword>
<feature type="transmembrane region" description="Helical" evidence="13">
    <location>
        <begin position="1004"/>
        <end position="1023"/>
    </location>
</feature>
<dbReference type="InterPro" id="IPR059080">
    <property type="entry name" value="WHD_PTC1"/>
</dbReference>
<dbReference type="Gene3D" id="3.40.1110.10">
    <property type="entry name" value="Calcium-transporting ATPase, cytoplasmic domain N"/>
    <property type="match status" value="1"/>
</dbReference>
<dbReference type="PANTHER" id="PTHR45630">
    <property type="entry name" value="CATION-TRANSPORTING ATPASE-RELATED"/>
    <property type="match status" value="1"/>
</dbReference>
<evidence type="ECO:0000313" key="18">
    <source>
        <dbReference type="Proteomes" id="UP000657918"/>
    </source>
</evidence>
<keyword evidence="10 13" id="KW-1133">Transmembrane helix</keyword>
<dbReference type="InterPro" id="IPR023214">
    <property type="entry name" value="HAD_sf"/>
</dbReference>
<dbReference type="FunFam" id="3.40.1110.10:FF:000027">
    <property type="entry name" value="Cation-transporting ATPase"/>
    <property type="match status" value="1"/>
</dbReference>
<evidence type="ECO:0000256" key="10">
    <source>
        <dbReference type="ARBA" id="ARBA00022989"/>
    </source>
</evidence>
<evidence type="ECO:0000256" key="4">
    <source>
        <dbReference type="ARBA" id="ARBA00022723"/>
    </source>
</evidence>
<feature type="transmembrane region" description="Helical" evidence="13">
    <location>
        <begin position="1115"/>
        <end position="1134"/>
    </location>
</feature>
<gene>
    <name evidence="17" type="ORF">SADUNF_Sadunf19G0019200</name>
</gene>
<reference evidence="17 18" key="1">
    <citation type="submission" date="2020-10" db="EMBL/GenBank/DDBJ databases">
        <title>Plant Genome Project.</title>
        <authorList>
            <person name="Zhang R.-G."/>
        </authorList>
    </citation>
    <scope>NUCLEOTIDE SEQUENCE [LARGE SCALE GENOMIC DNA]</scope>
    <source>
        <strain evidence="17">FAFU-HL-1</strain>
        <tissue evidence="17">Leaf</tissue>
    </source>
</reference>
<evidence type="ECO:0000259" key="16">
    <source>
        <dbReference type="Pfam" id="PF25874"/>
    </source>
</evidence>
<dbReference type="GO" id="GO:0006874">
    <property type="term" value="P:intracellular calcium ion homeostasis"/>
    <property type="evidence" value="ECO:0007669"/>
    <property type="project" value="TreeGrafter"/>
</dbReference>
<accession>A0A835J506</accession>
<dbReference type="InterPro" id="IPR057255">
    <property type="entry name" value="2TM_P5A-ATPase"/>
</dbReference>
<dbReference type="Pfam" id="PF23143">
    <property type="entry name" value="2TM_P5A-ATPase"/>
    <property type="match status" value="1"/>
</dbReference>
<feature type="domain" description="P-type ATPase A" evidence="14">
    <location>
        <begin position="281"/>
        <end position="412"/>
    </location>
</feature>
<feature type="transmembrane region" description="Helical" evidence="13">
    <location>
        <begin position="1065"/>
        <end position="1086"/>
    </location>
</feature>
<feature type="transmembrane region" description="Helical" evidence="13">
    <location>
        <begin position="1035"/>
        <end position="1053"/>
    </location>
</feature>
<dbReference type="GO" id="GO:0015662">
    <property type="term" value="F:P-type ion transporter activity"/>
    <property type="evidence" value="ECO:0007669"/>
    <property type="project" value="TreeGrafter"/>
</dbReference>
<proteinExistence type="inferred from homology"/>
<evidence type="ECO:0000256" key="5">
    <source>
        <dbReference type="ARBA" id="ARBA00022741"/>
    </source>
</evidence>
<feature type="region of interest" description="Disordered" evidence="12">
    <location>
        <begin position="877"/>
        <end position="942"/>
    </location>
</feature>
<comment type="subcellular location">
    <subcellularLocation>
        <location evidence="1">Endoplasmic reticulum membrane</location>
        <topology evidence="1">Multi-pass membrane protein</topology>
    </subcellularLocation>
</comment>
<feature type="transmembrane region" description="Helical" evidence="13">
    <location>
        <begin position="228"/>
        <end position="247"/>
    </location>
</feature>
<keyword evidence="18" id="KW-1185">Reference proteome</keyword>
<evidence type="ECO:0008006" key="19">
    <source>
        <dbReference type="Google" id="ProtNLM"/>
    </source>
</evidence>
<evidence type="ECO:0000259" key="14">
    <source>
        <dbReference type="Pfam" id="PF00122"/>
    </source>
</evidence>
<feature type="transmembrane region" description="Helical" evidence="13">
    <location>
        <begin position="29"/>
        <end position="47"/>
    </location>
</feature>
<keyword evidence="7" id="KW-0067">ATP-binding</keyword>
<dbReference type="OrthoDB" id="48943at2759"/>
<keyword evidence="4" id="KW-0479">Metal-binding</keyword>
<feature type="transmembrane region" description="Helical" evidence="13">
    <location>
        <begin position="53"/>
        <end position="80"/>
    </location>
</feature>
<dbReference type="GO" id="GO:0016887">
    <property type="term" value="F:ATP hydrolysis activity"/>
    <property type="evidence" value="ECO:0007669"/>
    <property type="project" value="InterPro"/>
</dbReference>
<dbReference type="SUPFAM" id="SSF81665">
    <property type="entry name" value="Calcium ATPase, transmembrane domain M"/>
    <property type="match status" value="1"/>
</dbReference>
<sequence>MVLRFNVGGKVVDRVDLIRKKKWPWRLDVLPFAILYAIWMVTIVPSIDIVDALIVLGGLVSIHVLTLLFTAWSIDFKCFVQYSKLRRRSFLALKKLCHCIFVNKGVKNDVNFRIIEKLYAHVVDGMGVKDTIECNACAVMLAASSTPGDVEEYYFDFRKQCFIYSKENGTFRKLPYPTKETFGYYLKSTGHGSEAKVAAAAEKWGRNVFEYPQPTFQKLLKEQCMEPFFVFQVFCVGLWCLDEYWYYSLFTLFMLFMFESTMAKSRLKTLSELRRVRVDTQIVMVHRCGKWVKLSGTDLLPGDVVSIGRSSGQNGEDKSVPADMLLLAGSAIVNEAILTGESTPQWKVSIMGRGTEEKLSAKRDKNHVLFGGTKILQHTPDKTFHLRAPDGGCLAVVLRTGFETSQGKLMRTILFSTERVTANSWESGLFILFLLVFAIIAAGYGLEDPTRSKYKLFLSCSLIITSVIPPELPMELSIAVNTSLIALARRGIFCTEPFRIPFAGKVDICCFDKTGTLTSDDMEFCGVVGHTESTELETDMTQVPVCTAEILASCHALVFVDNKLVGDPLEKAALKGIDWSYKSDEKAMPKKGGGNAVQIVQRHHFASHLKRMAVIVRIQEKFLAFVKGAPETIQDRLLALPPSYVDTYKKYTRQGSRVLALAFKNLPDMTVSEARSLDRDVVETDLTFAGFAVFNCPIRADSAAVLSELKNSSHDLILHFFLMDSRSIPCELKGCLVMITGDQALTACHVASQVHIITKPALILYPSSSGQGYEWISPDEVEKISYGDKEAEELSETHDLCVGGDCFEMLQQSSAVVRVIPYVKVFARVAPEQKELILTTFKTVGRITLMCGDGTNDVGALKQVEAAHVGVALLNAVPPTKSGNTSSETHKDGALKLSKSKKTKPEASNVNGESSSRGKAVSRSDSASQSAGNRHQTAAEMQRQRLKKLMEEMNEEGDGRSAPIVKLGDASMASPFTAKHASVAPTTDIIRQGRSTLVTTLQMFKILGLNCLATAYVLSVMYLDGVKLGDVQATISGVFTAAFFLFISQARPLPTLSAERPHPNIFCFYVFLSLMGQFAIHLLFLMSSVKSAEKYMPDECIEPDSDFHPNLVNTVSYMVSMMLQLATFAVNYIGHPFNQSITESKPFLYALLAASGFFTVITSDLFRNLNDWLKLVPLPPELRNKLLIWAVLMFVSCYTWERLLKWAFPGRIPAWKKHQRLAAANATANPYLNDIDGQEHHNRTLMPTELAFPATYVKKITRKGKRSDDKFFEGGFVGRVRIMMLMDVNDFKNADGKSYKGASELSESCGSGEESTKNGACLLEIKRTGMVQWGISRHAEFIDNNPYAGENNPQLPSSAIKPGQTNPQLPSAIAGNGKNPQFLAAIVKEEVKDDEARTTESLVLTEAKKRKHHALQERREAQAVRCSKAKQTSLVYKCKQIKHENSISVKKKNVMDRWSVDRYNQAEKSMLEVMKAEGAVFEKPISRSSLRMIARKHIGDTGLLDHLLKHIDGKVAPGGTERFCRCYNTQGKIEYWLESSDLAKIKQEAGVPDPNYVPSSGLRPGSDVSLDPVSAEELTLLREEVAKMMKDMEELVSKNQEQHQANHIGYIYKEFVEWRGKTDQRLMEISSSLGGLQGKYKEMMAWKSKIEQQLKEISNSLSSLQSSKHCNTLSPVSERWEDWLESTNLDNIQGEDFAPWLENTDLGNVGYNASMKEPYNASQLCLKSSDSPSQQPVCARELELLKEEMAKMKRDMREVVDKANMTPDSSATDNSKTELDNTFFQEMFKDFGKWRKKMEQQMLEISNAFNTLQSSK</sequence>
<dbReference type="SUPFAM" id="SSF81653">
    <property type="entry name" value="Calcium ATPase, transduction domain A"/>
    <property type="match status" value="1"/>
</dbReference>
<keyword evidence="5" id="KW-0547">Nucleotide-binding</keyword>
<dbReference type="InterPro" id="IPR036412">
    <property type="entry name" value="HAD-like_sf"/>
</dbReference>
<dbReference type="GO" id="GO:0046872">
    <property type="term" value="F:metal ion binding"/>
    <property type="evidence" value="ECO:0007669"/>
    <property type="project" value="UniProtKB-KW"/>
</dbReference>
<dbReference type="Gene3D" id="3.40.50.1000">
    <property type="entry name" value="HAD superfamily/HAD-like"/>
    <property type="match status" value="1"/>
</dbReference>